<dbReference type="SMART" id="SM00955">
    <property type="entry name" value="RNB"/>
    <property type="match status" value="1"/>
</dbReference>
<dbReference type="OrthoDB" id="9764149at2"/>
<keyword evidence="5 8" id="KW-0378">Hydrolase</keyword>
<dbReference type="STRING" id="1286171.EAL2_c15760"/>
<dbReference type="PANTHER" id="PTHR23355:SF9">
    <property type="entry name" value="DIS3-LIKE EXONUCLEASE 2"/>
    <property type="match status" value="1"/>
</dbReference>
<comment type="subcellular location">
    <subcellularLocation>
        <location evidence="2 8">Cytoplasm</location>
    </subcellularLocation>
</comment>
<evidence type="ECO:0000256" key="5">
    <source>
        <dbReference type="ARBA" id="ARBA00022801"/>
    </source>
</evidence>
<evidence type="ECO:0000256" key="7">
    <source>
        <dbReference type="ARBA" id="ARBA00022884"/>
    </source>
</evidence>
<dbReference type="GO" id="GO:0008859">
    <property type="term" value="F:exoribonuclease II activity"/>
    <property type="evidence" value="ECO:0007669"/>
    <property type="project" value="UniProtKB-UniRule"/>
</dbReference>
<dbReference type="Pfam" id="PF00575">
    <property type="entry name" value="S1"/>
    <property type="match status" value="1"/>
</dbReference>
<evidence type="ECO:0000256" key="8">
    <source>
        <dbReference type="HAMAP-Rule" id="MF_01895"/>
    </source>
</evidence>
<accession>W8U7L2</accession>
<evidence type="ECO:0000256" key="2">
    <source>
        <dbReference type="ARBA" id="ARBA00004496"/>
    </source>
</evidence>
<dbReference type="KEGG" id="eac:EAL2_c15760"/>
<keyword evidence="12" id="KW-1185">Reference proteome</keyword>
<dbReference type="Pfam" id="PF17876">
    <property type="entry name" value="CSD2"/>
    <property type="match status" value="1"/>
</dbReference>
<keyword evidence="6 8" id="KW-0269">Exonuclease</keyword>
<dbReference type="PANTHER" id="PTHR23355">
    <property type="entry name" value="RIBONUCLEASE"/>
    <property type="match status" value="1"/>
</dbReference>
<dbReference type="EMBL" id="CP007452">
    <property type="protein sequence ID" value="AHM56871.1"/>
    <property type="molecule type" value="Genomic_DNA"/>
</dbReference>
<dbReference type="InterPro" id="IPR050180">
    <property type="entry name" value="RNR_Ribonuclease"/>
</dbReference>
<comment type="similarity">
    <text evidence="8">Belongs to the RNR ribonuclease family. RNase R subfamily.</text>
</comment>
<dbReference type="HAMAP" id="MF_01895">
    <property type="entry name" value="RNase_R"/>
    <property type="match status" value="1"/>
</dbReference>
<evidence type="ECO:0000259" key="10">
    <source>
        <dbReference type="PROSITE" id="PS50126"/>
    </source>
</evidence>
<dbReference type="GO" id="GO:0003723">
    <property type="term" value="F:RNA binding"/>
    <property type="evidence" value="ECO:0007669"/>
    <property type="project" value="UniProtKB-UniRule"/>
</dbReference>
<dbReference type="SMART" id="SM00316">
    <property type="entry name" value="S1"/>
    <property type="match status" value="1"/>
</dbReference>
<dbReference type="PROSITE" id="PS01175">
    <property type="entry name" value="RIBONUCLEASE_II"/>
    <property type="match status" value="1"/>
</dbReference>
<dbReference type="HOGENOM" id="CLU_002333_4_1_9"/>
<name>W8U7L2_PEPAC</name>
<dbReference type="SUPFAM" id="SSF50249">
    <property type="entry name" value="Nucleic acid-binding proteins"/>
    <property type="match status" value="4"/>
</dbReference>
<feature type="domain" description="S1 motif" evidence="10">
    <location>
        <begin position="630"/>
        <end position="710"/>
    </location>
</feature>
<keyword evidence="4 8" id="KW-0540">Nuclease</keyword>
<dbReference type="Pfam" id="PF00773">
    <property type="entry name" value="RNB"/>
    <property type="match status" value="1"/>
</dbReference>
<sequence>MEKILKDKLLGLIKEEAYIPLSARELADIFDIHDSERPMFYEKLDEMVNEGYLYRTKKKKYGLPQKMNLFVGRLEVTQRGFGFIVSEEENLEDLFVPANGLNGALHGDKVTARITKCAAEGKRSEGEIIKVIERGYSTIVGTFEASAKYGFVVPDEKKFNMDIYVAKGDEMKAKNGDKVVCKITKWPERGRSPEGEIVEILGKKGIPEVEVLSIIRQHGVPEEFPKKVLKEAESIDEAVVQSEIAKRVDLRGKTIVTIDGADAKDLDDAVSVELLPNGNHLLGVHIADVSHYVVENSKIDREALKRGTSVYFADRVIPMLPQKLSNGVCSLNPNVNRLTLSVSMEIDKEGSVVKHEIYESVIKSQARLVYEDISDILEKPGEEGTRPLEEKYSHLLEDFKRMEQLARILMKKREKRGAIDFDFPEAKIIFDEKGEVSDVKKYDRRISNRIIEEFMLVCNETVAEEFFWLAIPFVYRIHETPDLEKMHDFNRFIAAYGYHIKGDLESVHPKALQELVHEIRGKDEELAVSMIMLRSLKQARYAPACSGHFGLAAKYYSHFTSPIRRYPDLQIHRIIKEFLNGGIKQNRIEELKGIVAKASEQSSLREREADEAEREVDDLKKAEYMSHRIGEEYPGFISGVTSFGIFVQLDNTVEGLVRLSSMDDDYYIFDSEKYMVVGERTKKIFRIGEKVRVRVESVNMDFKEIEFAMAK</sequence>
<dbReference type="Gene3D" id="2.40.50.140">
    <property type="entry name" value="Nucleic acid-binding proteins"/>
    <property type="match status" value="3"/>
</dbReference>
<dbReference type="AlphaFoldDB" id="W8U7L2"/>
<protein>
    <recommendedName>
        <fullName evidence="8">Ribonuclease R</fullName>
        <shortName evidence="8">RNase R</shortName>
        <ecNumber evidence="8">3.1.13.1</ecNumber>
    </recommendedName>
</protein>
<dbReference type="EC" id="3.1.13.1" evidence="8"/>
<dbReference type="InterPro" id="IPR003029">
    <property type="entry name" value="S1_domain"/>
</dbReference>
<evidence type="ECO:0000256" key="9">
    <source>
        <dbReference type="SAM" id="Coils"/>
    </source>
</evidence>
<keyword evidence="9" id="KW-0175">Coiled coil</keyword>
<keyword evidence="3 8" id="KW-0963">Cytoplasm</keyword>
<proteinExistence type="inferred from homology"/>
<dbReference type="Pfam" id="PF08206">
    <property type="entry name" value="OB_RNB"/>
    <property type="match status" value="1"/>
</dbReference>
<dbReference type="InterPro" id="IPR040476">
    <property type="entry name" value="CSD2"/>
</dbReference>
<dbReference type="PATRIC" id="fig|1286171.3.peg.1527"/>
<dbReference type="InterPro" id="IPR011129">
    <property type="entry name" value="CSD"/>
</dbReference>
<comment type="catalytic activity">
    <reaction evidence="1 8">
        <text>Exonucleolytic cleavage in the 3'- to 5'-direction to yield nucleoside 5'-phosphates.</text>
        <dbReference type="EC" id="3.1.13.1"/>
    </reaction>
</comment>
<comment type="function">
    <text evidence="8">3'-5' exoribonuclease that releases 5'-nucleoside monophosphates and is involved in maturation of structured RNAs.</text>
</comment>
<dbReference type="CDD" id="cd04471">
    <property type="entry name" value="S1_RNase_R"/>
    <property type="match status" value="1"/>
</dbReference>
<gene>
    <name evidence="8 11" type="primary">rnr</name>
    <name evidence="11" type="ORF">EAL2_c15760</name>
</gene>
<dbReference type="InterPro" id="IPR001900">
    <property type="entry name" value="RNase_II/R"/>
</dbReference>
<feature type="coiled-coil region" evidence="9">
    <location>
        <begin position="595"/>
        <end position="622"/>
    </location>
</feature>
<dbReference type="NCBIfam" id="TIGR02063">
    <property type="entry name" value="RNase_R"/>
    <property type="match status" value="1"/>
</dbReference>
<dbReference type="GO" id="GO:0005829">
    <property type="term" value="C:cytosol"/>
    <property type="evidence" value="ECO:0007669"/>
    <property type="project" value="TreeGrafter"/>
</dbReference>
<organism evidence="11 12">
    <name type="scientific">Peptoclostridium acidaminophilum DSM 3953</name>
    <dbReference type="NCBI Taxonomy" id="1286171"/>
    <lineage>
        <taxon>Bacteria</taxon>
        <taxon>Bacillati</taxon>
        <taxon>Bacillota</taxon>
        <taxon>Clostridia</taxon>
        <taxon>Peptostreptococcales</taxon>
        <taxon>Peptoclostridiaceae</taxon>
        <taxon>Peptoclostridium</taxon>
    </lineage>
</organism>
<dbReference type="InterPro" id="IPR011805">
    <property type="entry name" value="RNase_R"/>
</dbReference>
<evidence type="ECO:0000256" key="6">
    <source>
        <dbReference type="ARBA" id="ARBA00022839"/>
    </source>
</evidence>
<evidence type="ECO:0000256" key="4">
    <source>
        <dbReference type="ARBA" id="ARBA00022722"/>
    </source>
</evidence>
<dbReference type="Proteomes" id="UP000019591">
    <property type="component" value="Chromosome"/>
</dbReference>
<reference evidence="11 12" key="1">
    <citation type="journal article" date="2014" name="Genome Announc.">
        <title>Complete Genome Sequence of Amino Acid-Utilizing Eubacterium acidaminophilum al-2 (DSM 3953).</title>
        <authorList>
            <person name="Poehlein A."/>
            <person name="Andreesen J.R."/>
            <person name="Daniel R."/>
        </authorList>
    </citation>
    <scope>NUCLEOTIDE SEQUENCE [LARGE SCALE GENOMIC DNA]</scope>
    <source>
        <strain evidence="11 12">DSM 3953</strain>
    </source>
</reference>
<evidence type="ECO:0000313" key="12">
    <source>
        <dbReference type="Proteomes" id="UP000019591"/>
    </source>
</evidence>
<dbReference type="GO" id="GO:0006402">
    <property type="term" value="P:mRNA catabolic process"/>
    <property type="evidence" value="ECO:0007669"/>
    <property type="project" value="TreeGrafter"/>
</dbReference>
<dbReference type="eggNOG" id="COG0557">
    <property type="taxonomic scope" value="Bacteria"/>
</dbReference>
<dbReference type="InterPro" id="IPR013223">
    <property type="entry name" value="RNase_B_OB_dom"/>
</dbReference>
<dbReference type="InterPro" id="IPR004476">
    <property type="entry name" value="RNase_II/RNase_R"/>
</dbReference>
<evidence type="ECO:0000256" key="1">
    <source>
        <dbReference type="ARBA" id="ARBA00001849"/>
    </source>
</evidence>
<dbReference type="RefSeq" id="WP_025435849.1">
    <property type="nucleotide sequence ID" value="NZ_CP007452.1"/>
</dbReference>
<dbReference type="SMART" id="SM00357">
    <property type="entry name" value="CSP"/>
    <property type="match status" value="2"/>
</dbReference>
<dbReference type="PROSITE" id="PS50126">
    <property type="entry name" value="S1"/>
    <property type="match status" value="1"/>
</dbReference>
<dbReference type="NCBIfam" id="TIGR00358">
    <property type="entry name" value="3_prime_RNase"/>
    <property type="match status" value="1"/>
</dbReference>
<evidence type="ECO:0000256" key="3">
    <source>
        <dbReference type="ARBA" id="ARBA00022490"/>
    </source>
</evidence>
<evidence type="ECO:0000313" key="11">
    <source>
        <dbReference type="EMBL" id="AHM56871.1"/>
    </source>
</evidence>
<dbReference type="InterPro" id="IPR022966">
    <property type="entry name" value="RNase_II/R_CS"/>
</dbReference>
<keyword evidence="7 8" id="KW-0694">RNA-binding</keyword>
<dbReference type="InterPro" id="IPR012340">
    <property type="entry name" value="NA-bd_OB-fold"/>
</dbReference>